<keyword evidence="2" id="KW-0808">Transferase</keyword>
<dbReference type="InterPro" id="IPR006342">
    <property type="entry name" value="FkbM_mtfrase"/>
</dbReference>
<organism evidence="2 3">
    <name type="scientific">Poseidonibacter parvus</name>
    <dbReference type="NCBI Taxonomy" id="1850254"/>
    <lineage>
        <taxon>Bacteria</taxon>
        <taxon>Pseudomonadati</taxon>
        <taxon>Campylobacterota</taxon>
        <taxon>Epsilonproteobacteria</taxon>
        <taxon>Campylobacterales</taxon>
        <taxon>Arcobacteraceae</taxon>
        <taxon>Poseidonibacter</taxon>
    </lineage>
</organism>
<dbReference type="OrthoDB" id="5329963at2"/>
<dbReference type="InterPro" id="IPR029063">
    <property type="entry name" value="SAM-dependent_MTases_sf"/>
</dbReference>
<dbReference type="Proteomes" id="UP000186074">
    <property type="component" value="Chromosome"/>
</dbReference>
<reference evidence="2 3" key="1">
    <citation type="submission" date="2017-01" db="EMBL/GenBank/DDBJ databases">
        <title>Genome sequencing of Arcobacter sp. LPB0137.</title>
        <authorList>
            <person name="Lee G.-W."/>
            <person name="Yi H."/>
        </authorList>
    </citation>
    <scope>NUCLEOTIDE SEQUENCE [LARGE SCALE GENOMIC DNA]</scope>
    <source>
        <strain evidence="2 3">LPB0137</strain>
    </source>
</reference>
<sequence>MNLVGLDYINEKDKKLVELFISDSKIKKYILGINKLGKCVAKQIEVDGIIDDFSRVHTSRKKSILQIEEVPKDSIILVTASGSPLEVKNKLDELGYTHFNYLALIKYSKLDLVHPPFIMDFKEDFLKNESKYKQTYDLLEDEKSKEVFTKVINFKISFDLDFMEGFTNNHEEQYFDKDIIPKIENINFVDGGAYIGDTLPQIIKEFPDYNKIYCIEPNNLHIGIAKKNFPNQRDIKFINCGLGKEEIKAIQEQEVKDNCYHDYQAEDINTLDNLIKEKVDFIKLDIEGAEQDAIMGSKQTILKYHPILAICIYHKAQDWYKVPQIVLEIRNDYKVFIRHYMEGIYESVMYFIPNK</sequence>
<feature type="domain" description="Methyltransferase FkbM" evidence="1">
    <location>
        <begin position="262"/>
        <end position="326"/>
    </location>
</feature>
<evidence type="ECO:0000313" key="2">
    <source>
        <dbReference type="EMBL" id="APW65503.1"/>
    </source>
</evidence>
<proteinExistence type="predicted"/>
<dbReference type="EMBL" id="CP019070">
    <property type="protein sequence ID" value="APW65503.1"/>
    <property type="molecule type" value="Genomic_DNA"/>
</dbReference>
<dbReference type="SUPFAM" id="SSF53335">
    <property type="entry name" value="S-adenosyl-L-methionine-dependent methyltransferases"/>
    <property type="match status" value="1"/>
</dbReference>
<dbReference type="Gene3D" id="3.40.50.150">
    <property type="entry name" value="Vaccinia Virus protein VP39"/>
    <property type="match status" value="1"/>
</dbReference>
<keyword evidence="2" id="KW-0489">Methyltransferase</keyword>
<evidence type="ECO:0000259" key="1">
    <source>
        <dbReference type="Pfam" id="PF05050"/>
    </source>
</evidence>
<protein>
    <submittedName>
        <fullName evidence="2">Methyltransferase</fullName>
    </submittedName>
</protein>
<dbReference type="RefSeq" id="WP_076085942.1">
    <property type="nucleotide sequence ID" value="NZ_CP019070.1"/>
</dbReference>
<dbReference type="GO" id="GO:0008168">
    <property type="term" value="F:methyltransferase activity"/>
    <property type="evidence" value="ECO:0007669"/>
    <property type="project" value="UniProtKB-KW"/>
</dbReference>
<dbReference type="STRING" id="1850254.LPB137_06410"/>
<dbReference type="KEGG" id="alp:LPB137_06410"/>
<dbReference type="AlphaFoldDB" id="A0A1P8KLQ6"/>
<dbReference type="NCBIfam" id="TIGR01444">
    <property type="entry name" value="fkbM_fam"/>
    <property type="match status" value="1"/>
</dbReference>
<name>A0A1P8KLQ6_9BACT</name>
<keyword evidence="3" id="KW-1185">Reference proteome</keyword>
<gene>
    <name evidence="2" type="ORF">LPB137_06410</name>
</gene>
<accession>A0A1P8KLQ6</accession>
<evidence type="ECO:0000313" key="3">
    <source>
        <dbReference type="Proteomes" id="UP000186074"/>
    </source>
</evidence>
<dbReference type="GO" id="GO:0032259">
    <property type="term" value="P:methylation"/>
    <property type="evidence" value="ECO:0007669"/>
    <property type="project" value="UniProtKB-KW"/>
</dbReference>
<dbReference type="Pfam" id="PF05050">
    <property type="entry name" value="Methyltransf_21"/>
    <property type="match status" value="1"/>
</dbReference>